<dbReference type="GO" id="GO:0016020">
    <property type="term" value="C:membrane"/>
    <property type="evidence" value="ECO:0007669"/>
    <property type="project" value="InterPro"/>
</dbReference>
<keyword evidence="7" id="KW-1185">Reference proteome</keyword>
<dbReference type="GO" id="GO:0004364">
    <property type="term" value="F:glutathione transferase activity"/>
    <property type="evidence" value="ECO:0007669"/>
    <property type="project" value="TreeGrafter"/>
</dbReference>
<dbReference type="InterPro" id="IPR050997">
    <property type="entry name" value="MAPEG"/>
</dbReference>
<dbReference type="RefSeq" id="WP_027279024.1">
    <property type="nucleotide sequence ID" value="NZ_QJTI01000022.1"/>
</dbReference>
<organism evidence="6 7">
    <name type="scientific">Rhodopseudomonas faecalis</name>
    <dbReference type="NCBI Taxonomy" id="99655"/>
    <lineage>
        <taxon>Bacteria</taxon>
        <taxon>Pseudomonadati</taxon>
        <taxon>Pseudomonadota</taxon>
        <taxon>Alphaproteobacteria</taxon>
        <taxon>Hyphomicrobiales</taxon>
        <taxon>Nitrobacteraceae</taxon>
        <taxon>Rhodopseudomonas</taxon>
    </lineage>
</organism>
<feature type="transmembrane region" description="Helical" evidence="5">
    <location>
        <begin position="64"/>
        <end position="90"/>
    </location>
</feature>
<protein>
    <submittedName>
        <fullName evidence="6">Glutathione S-transferase</fullName>
    </submittedName>
</protein>
<reference evidence="6 7" key="1">
    <citation type="submission" date="2018-06" db="EMBL/GenBank/DDBJ databases">
        <title>Genomic Encyclopedia of Archaeal and Bacterial Type Strains, Phase II (KMG-II): from individual species to whole genera.</title>
        <authorList>
            <person name="Goeker M."/>
        </authorList>
    </citation>
    <scope>NUCLEOTIDE SEQUENCE [LARGE SCALE GENOMIC DNA]</scope>
    <source>
        <strain evidence="6 7">JCM 11668</strain>
    </source>
</reference>
<evidence type="ECO:0000256" key="5">
    <source>
        <dbReference type="SAM" id="Phobius"/>
    </source>
</evidence>
<evidence type="ECO:0000256" key="1">
    <source>
        <dbReference type="ARBA" id="ARBA00004127"/>
    </source>
</evidence>
<evidence type="ECO:0000313" key="6">
    <source>
        <dbReference type="EMBL" id="PYF01416.1"/>
    </source>
</evidence>
<dbReference type="InterPro" id="IPR001129">
    <property type="entry name" value="Membr-assoc_MAPEG"/>
</dbReference>
<dbReference type="PANTHER" id="PTHR10250:SF15">
    <property type="entry name" value="MICROSOMAL GLUTATHIONE S-TRANSFERASE-RELATED"/>
    <property type="match status" value="1"/>
</dbReference>
<proteinExistence type="predicted"/>
<dbReference type="Pfam" id="PF01124">
    <property type="entry name" value="MAPEG"/>
    <property type="match status" value="1"/>
</dbReference>
<gene>
    <name evidence="6" type="ORF">BJ122_12262</name>
</gene>
<evidence type="ECO:0000313" key="7">
    <source>
        <dbReference type="Proteomes" id="UP000248148"/>
    </source>
</evidence>
<dbReference type="AlphaFoldDB" id="A0A318T9U6"/>
<keyword evidence="2 5" id="KW-0812">Transmembrane</keyword>
<dbReference type="Gene3D" id="1.20.120.550">
    <property type="entry name" value="Membrane associated eicosanoid/glutathione metabolism-like domain"/>
    <property type="match status" value="1"/>
</dbReference>
<feature type="transmembrane region" description="Helical" evidence="5">
    <location>
        <begin position="102"/>
        <end position="124"/>
    </location>
</feature>
<dbReference type="SUPFAM" id="SSF161084">
    <property type="entry name" value="MAPEG domain-like"/>
    <property type="match status" value="1"/>
</dbReference>
<evidence type="ECO:0000256" key="4">
    <source>
        <dbReference type="ARBA" id="ARBA00023136"/>
    </source>
</evidence>
<dbReference type="Proteomes" id="UP000248148">
    <property type="component" value="Unassembled WGS sequence"/>
</dbReference>
<dbReference type="GO" id="GO:0012505">
    <property type="term" value="C:endomembrane system"/>
    <property type="evidence" value="ECO:0007669"/>
    <property type="project" value="UniProtKB-SubCell"/>
</dbReference>
<dbReference type="FunFam" id="1.20.120.550:FF:000003">
    <property type="entry name" value="Leukotriene C4 synthase"/>
    <property type="match status" value="1"/>
</dbReference>
<dbReference type="InterPro" id="IPR023352">
    <property type="entry name" value="MAPEG-like_dom_sf"/>
</dbReference>
<dbReference type="OrthoDB" id="464934at2"/>
<dbReference type="GO" id="GO:0004602">
    <property type="term" value="F:glutathione peroxidase activity"/>
    <property type="evidence" value="ECO:0007669"/>
    <property type="project" value="TreeGrafter"/>
</dbReference>
<keyword evidence="4 5" id="KW-0472">Membrane</keyword>
<accession>A0A318T9U6</accession>
<sequence length="128" mass="14070">MYHFTAIATLLAVMFYFYTSVQVARARVTYGIKPPAISGNPDFERVFRVQMNTLEWLPFFLPSLWLFAIYLSDAIAAALGAVWIIGRIIYLVGYTAAASKRGAGFAVQSVAGLLLWAGAFYGVVSSML</sequence>
<evidence type="ECO:0000256" key="3">
    <source>
        <dbReference type="ARBA" id="ARBA00022989"/>
    </source>
</evidence>
<keyword evidence="3 5" id="KW-1133">Transmembrane helix</keyword>
<name>A0A318T9U6_9BRAD</name>
<dbReference type="PANTHER" id="PTHR10250">
    <property type="entry name" value="MICROSOMAL GLUTATHIONE S-TRANSFERASE"/>
    <property type="match status" value="1"/>
</dbReference>
<dbReference type="EMBL" id="QJTI01000022">
    <property type="protein sequence ID" value="PYF01416.1"/>
    <property type="molecule type" value="Genomic_DNA"/>
</dbReference>
<comment type="caution">
    <text evidence="6">The sequence shown here is derived from an EMBL/GenBank/DDBJ whole genome shotgun (WGS) entry which is preliminary data.</text>
</comment>
<keyword evidence="6" id="KW-0808">Transferase</keyword>
<evidence type="ECO:0000256" key="2">
    <source>
        <dbReference type="ARBA" id="ARBA00022692"/>
    </source>
</evidence>
<dbReference type="GO" id="GO:0006691">
    <property type="term" value="P:leukotriene metabolic process"/>
    <property type="evidence" value="ECO:0007669"/>
    <property type="project" value="UniProtKB-ARBA"/>
</dbReference>
<comment type="subcellular location">
    <subcellularLocation>
        <location evidence="1">Endomembrane system</location>
        <topology evidence="1">Multi-pass membrane protein</topology>
    </subcellularLocation>
</comment>